<proteinExistence type="predicted"/>
<protein>
    <submittedName>
        <fullName evidence="1">Uncharacterized protein</fullName>
    </submittedName>
</protein>
<accession>A0A645I265</accession>
<reference evidence="1" key="1">
    <citation type="submission" date="2019-08" db="EMBL/GenBank/DDBJ databases">
        <authorList>
            <person name="Kucharzyk K."/>
            <person name="Murdoch R.W."/>
            <person name="Higgins S."/>
            <person name="Loffler F."/>
        </authorList>
    </citation>
    <scope>NUCLEOTIDE SEQUENCE</scope>
</reference>
<evidence type="ECO:0000313" key="1">
    <source>
        <dbReference type="EMBL" id="MPN45328.1"/>
    </source>
</evidence>
<comment type="caution">
    <text evidence="1">The sequence shown here is derived from an EMBL/GenBank/DDBJ whole genome shotgun (WGS) entry which is preliminary data.</text>
</comment>
<organism evidence="1">
    <name type="scientific">bioreactor metagenome</name>
    <dbReference type="NCBI Taxonomy" id="1076179"/>
    <lineage>
        <taxon>unclassified sequences</taxon>
        <taxon>metagenomes</taxon>
        <taxon>ecological metagenomes</taxon>
    </lineage>
</organism>
<sequence length="76" mass="8906">MFRKSLAGIQNHMVDVDIFVIYYSFDGFFICDSKALFAFQHHITSLFFDYCTVCTNDYYSPGYDFSAFLQCFLYGV</sequence>
<gene>
    <name evidence="1" type="ORF">SDC9_192895</name>
</gene>
<dbReference type="EMBL" id="VSSQ01105131">
    <property type="protein sequence ID" value="MPN45328.1"/>
    <property type="molecule type" value="Genomic_DNA"/>
</dbReference>
<dbReference type="AlphaFoldDB" id="A0A645I265"/>
<name>A0A645I265_9ZZZZ</name>